<name>A0A5J6MDC3_9PROT</name>
<reference evidence="5 6" key="1">
    <citation type="submission" date="2019-08" db="EMBL/GenBank/DDBJ databases">
        <title>Hyperibacter terrae gen. nov., sp. nov. and Hyperibacter viscosus sp. nov., two new members in the family Rhodospirillaceae isolated from the rhizosphere of Hypericum perforatum.</title>
        <authorList>
            <person name="Noviana Z."/>
        </authorList>
    </citation>
    <scope>NUCLEOTIDE SEQUENCE [LARGE SCALE GENOMIC DNA]</scope>
    <source>
        <strain evidence="5 6">R5913</strain>
    </source>
</reference>
<proteinExistence type="inferred from homology"/>
<comment type="cofactor">
    <cofactor evidence="1">
        <name>thiamine diphosphate</name>
        <dbReference type="ChEBI" id="CHEBI:58937"/>
    </cofactor>
</comment>
<feature type="domain" description="Transketolase N-terminal" evidence="4">
    <location>
        <begin position="25"/>
        <end position="249"/>
    </location>
</feature>
<dbReference type="AlphaFoldDB" id="A0A5J6MDC3"/>
<evidence type="ECO:0000256" key="2">
    <source>
        <dbReference type="ARBA" id="ARBA00007131"/>
    </source>
</evidence>
<dbReference type="EMBL" id="CP042906">
    <property type="protein sequence ID" value="QEX15071.1"/>
    <property type="molecule type" value="Genomic_DNA"/>
</dbReference>
<dbReference type="CDD" id="cd02012">
    <property type="entry name" value="TPP_TK"/>
    <property type="match status" value="1"/>
</dbReference>
<evidence type="ECO:0000313" key="6">
    <source>
        <dbReference type="Proteomes" id="UP000326202"/>
    </source>
</evidence>
<comment type="similarity">
    <text evidence="2">Belongs to the transketolase family.</text>
</comment>
<evidence type="ECO:0000256" key="3">
    <source>
        <dbReference type="ARBA" id="ARBA00023052"/>
    </source>
</evidence>
<sequence>MPNPRRSNSFDLSSARQRCRRYRRRILDISQQVSALHVAPAFSCTEITDAIYHGLMRRAPDGSFQDVFLMSKGHGCMIQYVILEELGILTREDLDLYCTPRGRLGAHPDFGTPGIAASTGSLGHGLGIATGQACAERMKGSDVLIYCVLSDGEFQEGSTWEAMMMAANLKLPNLIAFMDNNDFSGLERMSEGHQAFYPLIEKIDAFGWETAEVDGHNGTDIFNAVTGRRGDRPLLVVCHTVKGKGVSFMEHVPVWHYRSPNAAELKQAIAELEKDEA</sequence>
<keyword evidence="3" id="KW-0786">Thiamine pyrophosphate</keyword>
<dbReference type="PANTHER" id="PTHR47514:SF1">
    <property type="entry name" value="TRANSKETOLASE N-TERMINAL SECTION-RELATED"/>
    <property type="match status" value="1"/>
</dbReference>
<evidence type="ECO:0000259" key="4">
    <source>
        <dbReference type="Pfam" id="PF00456"/>
    </source>
</evidence>
<dbReference type="OrthoDB" id="8732661at2"/>
<accession>A0A5J6MDC3</accession>
<dbReference type="InterPro" id="IPR029061">
    <property type="entry name" value="THDP-binding"/>
</dbReference>
<dbReference type="RefSeq" id="WP_151175562.1">
    <property type="nucleotide sequence ID" value="NZ_CP042906.1"/>
</dbReference>
<protein>
    <submittedName>
        <fullName evidence="5">Transketolase</fullName>
    </submittedName>
</protein>
<evidence type="ECO:0000313" key="5">
    <source>
        <dbReference type="EMBL" id="QEX15071.1"/>
    </source>
</evidence>
<dbReference type="Pfam" id="PF00456">
    <property type="entry name" value="Transketolase_N"/>
    <property type="match status" value="1"/>
</dbReference>
<organism evidence="5 6">
    <name type="scientific">Hypericibacter terrae</name>
    <dbReference type="NCBI Taxonomy" id="2602015"/>
    <lineage>
        <taxon>Bacteria</taxon>
        <taxon>Pseudomonadati</taxon>
        <taxon>Pseudomonadota</taxon>
        <taxon>Alphaproteobacteria</taxon>
        <taxon>Rhodospirillales</taxon>
        <taxon>Dongiaceae</taxon>
        <taxon>Hypericibacter</taxon>
    </lineage>
</organism>
<evidence type="ECO:0000256" key="1">
    <source>
        <dbReference type="ARBA" id="ARBA00001964"/>
    </source>
</evidence>
<keyword evidence="6" id="KW-1185">Reference proteome</keyword>
<dbReference type="InterPro" id="IPR005474">
    <property type="entry name" value="Transketolase_N"/>
</dbReference>
<gene>
    <name evidence="5" type="ORF">FRZ44_03510</name>
</gene>
<dbReference type="KEGG" id="htq:FRZ44_03510"/>
<dbReference type="SUPFAM" id="SSF52518">
    <property type="entry name" value="Thiamin diphosphate-binding fold (THDP-binding)"/>
    <property type="match status" value="1"/>
</dbReference>
<dbReference type="Gene3D" id="3.40.50.970">
    <property type="match status" value="1"/>
</dbReference>
<dbReference type="Proteomes" id="UP000326202">
    <property type="component" value="Chromosome"/>
</dbReference>
<dbReference type="PANTHER" id="PTHR47514">
    <property type="entry name" value="TRANSKETOLASE N-TERMINAL SECTION-RELATED"/>
    <property type="match status" value="1"/>
</dbReference>